<dbReference type="PROSITE" id="PS50011">
    <property type="entry name" value="PROTEIN_KINASE_DOM"/>
    <property type="match status" value="1"/>
</dbReference>
<evidence type="ECO:0000256" key="1">
    <source>
        <dbReference type="SAM" id="MobiDB-lite"/>
    </source>
</evidence>
<dbReference type="InterPro" id="IPR008271">
    <property type="entry name" value="Ser/Thr_kinase_AS"/>
</dbReference>
<keyword evidence="5" id="KW-1185">Reference proteome</keyword>
<dbReference type="EMBL" id="JAAWWB010000006">
    <property type="protein sequence ID" value="KAG6781178.1"/>
    <property type="molecule type" value="Genomic_DNA"/>
</dbReference>
<keyword evidence="2" id="KW-0472">Membrane</keyword>
<dbReference type="AlphaFoldDB" id="A0A8X8A1W8"/>
<feature type="region of interest" description="Disordered" evidence="1">
    <location>
        <begin position="256"/>
        <end position="279"/>
    </location>
</feature>
<feature type="domain" description="Protein kinase" evidence="3">
    <location>
        <begin position="1"/>
        <end position="284"/>
    </location>
</feature>
<dbReference type="PANTHER" id="PTHR35494:SF1">
    <property type="entry name" value="NAD(P)H-QUINONE OXIDOREDUCTASE SUBUNIT S, CHLOROPLASTIC"/>
    <property type="match status" value="1"/>
</dbReference>
<dbReference type="GO" id="GO:0004672">
    <property type="term" value="F:protein kinase activity"/>
    <property type="evidence" value="ECO:0007669"/>
    <property type="project" value="InterPro"/>
</dbReference>
<feature type="transmembrane region" description="Helical" evidence="2">
    <location>
        <begin position="102"/>
        <end position="124"/>
    </location>
</feature>
<keyword evidence="2" id="KW-0812">Transmembrane</keyword>
<dbReference type="GO" id="GO:0005524">
    <property type="term" value="F:ATP binding"/>
    <property type="evidence" value="ECO:0007669"/>
    <property type="project" value="InterPro"/>
</dbReference>
<evidence type="ECO:0000313" key="5">
    <source>
        <dbReference type="Proteomes" id="UP000886885"/>
    </source>
</evidence>
<dbReference type="SMART" id="SM00220">
    <property type="entry name" value="S_TKc"/>
    <property type="match status" value="1"/>
</dbReference>
<protein>
    <recommendedName>
        <fullName evidence="3">Protein kinase domain-containing protein</fullName>
    </recommendedName>
</protein>
<dbReference type="GO" id="GO:0009767">
    <property type="term" value="P:photosynthetic electron transport chain"/>
    <property type="evidence" value="ECO:0007669"/>
    <property type="project" value="InterPro"/>
</dbReference>
<gene>
    <name evidence="4" type="ORF">POTOM_014067</name>
</gene>
<evidence type="ECO:0000256" key="2">
    <source>
        <dbReference type="SAM" id="Phobius"/>
    </source>
</evidence>
<dbReference type="OrthoDB" id="2015351at2759"/>
<reference evidence="4" key="1">
    <citation type="journal article" date="2020" name="bioRxiv">
        <title>Hybrid origin of Populus tomentosa Carr. identified through genome sequencing and phylogenomic analysis.</title>
        <authorList>
            <person name="An X."/>
            <person name="Gao K."/>
            <person name="Chen Z."/>
            <person name="Li J."/>
            <person name="Yang X."/>
            <person name="Yang X."/>
            <person name="Zhou J."/>
            <person name="Guo T."/>
            <person name="Zhao T."/>
            <person name="Huang S."/>
            <person name="Miao D."/>
            <person name="Khan W.U."/>
            <person name="Rao P."/>
            <person name="Ye M."/>
            <person name="Lei B."/>
            <person name="Liao W."/>
            <person name="Wang J."/>
            <person name="Ji L."/>
            <person name="Li Y."/>
            <person name="Guo B."/>
            <person name="Mustafa N.S."/>
            <person name="Li S."/>
            <person name="Yun Q."/>
            <person name="Keller S.R."/>
            <person name="Mao J."/>
            <person name="Zhang R."/>
            <person name="Strauss S.H."/>
        </authorList>
    </citation>
    <scope>NUCLEOTIDE SEQUENCE</scope>
    <source>
        <strain evidence="4">GM15</strain>
        <tissue evidence="4">Leaf</tissue>
    </source>
</reference>
<sequence>MECFTYRIRGSDRENEQCTVERCKLIKELGRRTLAVLNRELIESGEAVAKADEEKNLYQVPGHRKTMFSEAEVRNLSCQVFQGLAYMHQKVYFHRDMKPENLLVTNDIIFIVLRLMWAMGAIMAELFTLRPLFPGTTEANQVYKICSVLGSPTTGSWADGIHLARTNSYQFPKFDGVQLSAFMPSASEDAINLIRKLCSWNPSIGLAAYGTPNYGVFYHPSKLKLKTRAKLDLFEILGGRGLCNGEKGVQQELKRKIDEQASSPVGREENSGSLEKSSVPDDAFEKELMGLTGGFPGGEKGLKRFIEENPPPKKQSVPKLTITSRPKPPELPLLLPGMIAIVKNPNNPFYMYKAGVIFEGGNWDKLVTFRLEELERREKGPPGKNPRSAIIEAFYETESQSST</sequence>
<dbReference type="PROSITE" id="PS00108">
    <property type="entry name" value="PROTEIN_KINASE_ST"/>
    <property type="match status" value="1"/>
</dbReference>
<name>A0A8X8A1W8_POPTO</name>
<keyword evidence="2" id="KW-1133">Transmembrane helix</keyword>
<organism evidence="4 5">
    <name type="scientific">Populus tomentosa</name>
    <name type="common">Chinese white poplar</name>
    <dbReference type="NCBI Taxonomy" id="118781"/>
    <lineage>
        <taxon>Eukaryota</taxon>
        <taxon>Viridiplantae</taxon>
        <taxon>Streptophyta</taxon>
        <taxon>Embryophyta</taxon>
        <taxon>Tracheophyta</taxon>
        <taxon>Spermatophyta</taxon>
        <taxon>Magnoliopsida</taxon>
        <taxon>eudicotyledons</taxon>
        <taxon>Gunneridae</taxon>
        <taxon>Pentapetalae</taxon>
        <taxon>rosids</taxon>
        <taxon>fabids</taxon>
        <taxon>Malpighiales</taxon>
        <taxon>Salicaceae</taxon>
        <taxon>Saliceae</taxon>
        <taxon>Populus</taxon>
    </lineage>
</organism>
<comment type="caution">
    <text evidence="4">The sequence shown here is derived from an EMBL/GenBank/DDBJ whole genome shotgun (WGS) entry which is preliminary data.</text>
</comment>
<evidence type="ECO:0000259" key="3">
    <source>
        <dbReference type="PROSITE" id="PS50011"/>
    </source>
</evidence>
<dbReference type="PANTHER" id="PTHR35494">
    <property type="entry name" value="NAD(P)H-QUINONE OXIDOREDUCTASE SUBUNIT S, CHLOROPLASTIC"/>
    <property type="match status" value="1"/>
</dbReference>
<dbReference type="InterPro" id="IPR000719">
    <property type="entry name" value="Prot_kinase_dom"/>
</dbReference>
<dbReference type="InterPro" id="IPR021659">
    <property type="entry name" value="NdhS"/>
</dbReference>
<evidence type="ECO:0000313" key="4">
    <source>
        <dbReference type="EMBL" id="KAG6781178.1"/>
    </source>
</evidence>
<dbReference type="Pfam" id="PF11623">
    <property type="entry name" value="NdhS"/>
    <property type="match status" value="1"/>
</dbReference>
<dbReference type="Pfam" id="PF00069">
    <property type="entry name" value="Pkinase"/>
    <property type="match status" value="1"/>
</dbReference>
<proteinExistence type="predicted"/>
<accession>A0A8X8A1W8</accession>
<dbReference type="Proteomes" id="UP000886885">
    <property type="component" value="Chromosome 3D"/>
</dbReference>